<evidence type="ECO:0000259" key="3">
    <source>
        <dbReference type="Pfam" id="PF00326"/>
    </source>
</evidence>
<dbReference type="PANTHER" id="PTHR42776">
    <property type="entry name" value="SERINE PEPTIDASE S9 FAMILY MEMBER"/>
    <property type="match status" value="1"/>
</dbReference>
<dbReference type="Gene3D" id="3.40.50.1820">
    <property type="entry name" value="alpha/beta hydrolase"/>
    <property type="match status" value="1"/>
</dbReference>
<evidence type="ECO:0000313" key="4">
    <source>
        <dbReference type="EMBL" id="MRD48243.1"/>
    </source>
</evidence>
<organism evidence="4 5">
    <name type="scientific">Caenimonas koreensis DSM 17982</name>
    <dbReference type="NCBI Taxonomy" id="1121255"/>
    <lineage>
        <taxon>Bacteria</taxon>
        <taxon>Pseudomonadati</taxon>
        <taxon>Pseudomonadota</taxon>
        <taxon>Betaproteobacteria</taxon>
        <taxon>Burkholderiales</taxon>
        <taxon>Comamonadaceae</taxon>
        <taxon>Caenimonas</taxon>
    </lineage>
</organism>
<dbReference type="OrthoDB" id="4269629at2"/>
<keyword evidence="5" id="KW-1185">Reference proteome</keyword>
<evidence type="ECO:0000313" key="5">
    <source>
        <dbReference type="Proteomes" id="UP000487350"/>
    </source>
</evidence>
<dbReference type="RefSeq" id="WP_153585553.1">
    <property type="nucleotide sequence ID" value="NZ_WJBU01000011.1"/>
</dbReference>
<dbReference type="Pfam" id="PF00326">
    <property type="entry name" value="Peptidase_S9"/>
    <property type="match status" value="1"/>
</dbReference>
<dbReference type="SUPFAM" id="SSF69304">
    <property type="entry name" value="Tricorn protease N-terminal domain"/>
    <property type="match status" value="1"/>
</dbReference>
<keyword evidence="2" id="KW-0732">Signal</keyword>
<feature type="domain" description="Peptidase S9 prolyl oligopeptidase catalytic" evidence="3">
    <location>
        <begin position="444"/>
        <end position="656"/>
    </location>
</feature>
<dbReference type="Proteomes" id="UP000487350">
    <property type="component" value="Unassembled WGS sequence"/>
</dbReference>
<accession>A0A844B4U5</accession>
<dbReference type="PANTHER" id="PTHR42776:SF27">
    <property type="entry name" value="DIPEPTIDYL PEPTIDASE FAMILY MEMBER 6"/>
    <property type="match status" value="1"/>
</dbReference>
<comment type="caution">
    <text evidence="4">The sequence shown here is derived from an EMBL/GenBank/DDBJ whole genome shotgun (WGS) entry which is preliminary data.</text>
</comment>
<reference evidence="4 5" key="1">
    <citation type="submission" date="2019-11" db="EMBL/GenBank/DDBJ databases">
        <title>Caenimonas koreensis gen. nov., sp. nov., isolated from activated sludge.</title>
        <authorList>
            <person name="Seung H.R."/>
        </authorList>
    </citation>
    <scope>NUCLEOTIDE SEQUENCE [LARGE SCALE GENOMIC DNA]</scope>
    <source>
        <strain evidence="4 5">EMB320</strain>
    </source>
</reference>
<dbReference type="GO" id="GO:0004252">
    <property type="term" value="F:serine-type endopeptidase activity"/>
    <property type="evidence" value="ECO:0007669"/>
    <property type="project" value="TreeGrafter"/>
</dbReference>
<dbReference type="GO" id="GO:0006508">
    <property type="term" value="P:proteolysis"/>
    <property type="evidence" value="ECO:0007669"/>
    <property type="project" value="InterPro"/>
</dbReference>
<evidence type="ECO:0000256" key="1">
    <source>
        <dbReference type="ARBA" id="ARBA00022801"/>
    </source>
</evidence>
<keyword evidence="1" id="KW-0378">Hydrolase</keyword>
<dbReference type="EMBL" id="WJBU01000011">
    <property type="protein sequence ID" value="MRD48243.1"/>
    <property type="molecule type" value="Genomic_DNA"/>
</dbReference>
<dbReference type="InterPro" id="IPR029058">
    <property type="entry name" value="AB_hydrolase_fold"/>
</dbReference>
<feature type="signal peptide" evidence="2">
    <location>
        <begin position="1"/>
        <end position="24"/>
    </location>
</feature>
<sequence length="659" mass="73086">MHIRKTFIALGVALAAAAAGPAVAQAQAPTPVEIFFQNPAMSGGKLSPNGRYLALKVAPKGGRAQLVVMDVEKLTAKALVSPTDVDISQVIWVNDNRLVFNVHDTETAIGDTVVGGGLYAVSRDGSDYRQLVDRDQQFLREHGDVRMLNYFTDFLATTNDQKSDDIFVEQWDWTSSLGTASMNVLKLNTATGRYTTFTRPGKIVDAVMDSTDTPRVELTYDEGKYAVHRLEADGKWTMLAQFDQFSSGGFFPVAIARDGSLFVTSNNGHDKTALYRFDPVKKALDPEPLLSLKDFDFHGSIVMGQDGPVGIRYVSDANATAWLDPKWKDVQARIDKLLPNTVNHMEVPLRGELPVVLVNAYSDVDPGTYMLFNTATNKFTVLGPVMREIDPKRMATRDFVKYKARDGLEIPAWLTLPRGAKGKKLPMVVLVHGGPWLRGGEWKWSRDSQFLASRGYAVLEPEFRGSTGYGYKHFSASFKQWGRAMQNDVADGTKWAIAQGIADPARICIAGASYGGYATMMGLVNDPDLYKCGVNWVGVADMEMMYTVNWSDISTVVKKYGFPRLLGDPEKDRAQMDANSPLKQAARIKQPVLLAYGGADRRVPIVHGTRLRSALERTNPNVEWIEYTEEGHGWSLVKNRVDFWTRVDKFLQKNMGTAP</sequence>
<dbReference type="SUPFAM" id="SSF53474">
    <property type="entry name" value="alpha/beta-Hydrolases"/>
    <property type="match status" value="1"/>
</dbReference>
<dbReference type="InterPro" id="IPR001375">
    <property type="entry name" value="Peptidase_S9_cat"/>
</dbReference>
<evidence type="ECO:0000256" key="2">
    <source>
        <dbReference type="SAM" id="SignalP"/>
    </source>
</evidence>
<proteinExistence type="predicted"/>
<name>A0A844B4U5_9BURK</name>
<feature type="chain" id="PRO_5032850826" evidence="2">
    <location>
        <begin position="25"/>
        <end position="659"/>
    </location>
</feature>
<gene>
    <name evidence="4" type="ORF">GHT07_13215</name>
</gene>
<dbReference type="AlphaFoldDB" id="A0A844B4U5"/>
<protein>
    <submittedName>
        <fullName evidence="4">Prolyl oligopeptidase family serine peptidase</fullName>
    </submittedName>
</protein>